<name>Q0IM88_ORYSJ</name>
<reference evidence="2" key="2">
    <citation type="journal article" date="2008" name="Nucleic Acids Res.">
        <title>The rice annotation project database (RAP-DB): 2008 update.</title>
        <authorList>
            <consortium name="The rice annotation project (RAP)"/>
        </authorList>
    </citation>
    <scope>GENOME REANNOTATION</scope>
    <source>
        <strain evidence="2">cv. Nipponbare</strain>
    </source>
</reference>
<proteinExistence type="predicted"/>
<evidence type="ECO:0000313" key="2">
    <source>
        <dbReference type="Proteomes" id="UP000000763"/>
    </source>
</evidence>
<accession>Q0IM88</accession>
<dbReference type="KEGG" id="dosa:Os12g0586500"/>
<organism evidence="1 2">
    <name type="scientific">Oryza sativa subsp. japonica</name>
    <name type="common">Rice</name>
    <dbReference type="NCBI Taxonomy" id="39947"/>
    <lineage>
        <taxon>Eukaryota</taxon>
        <taxon>Viridiplantae</taxon>
        <taxon>Streptophyta</taxon>
        <taxon>Embryophyta</taxon>
        <taxon>Tracheophyta</taxon>
        <taxon>Spermatophyta</taxon>
        <taxon>Magnoliopsida</taxon>
        <taxon>Liliopsida</taxon>
        <taxon>Poales</taxon>
        <taxon>Poaceae</taxon>
        <taxon>BOP clade</taxon>
        <taxon>Oryzoideae</taxon>
        <taxon>Oryzeae</taxon>
        <taxon>Oryzinae</taxon>
        <taxon>Oryza</taxon>
        <taxon>Oryza sativa</taxon>
    </lineage>
</organism>
<protein>
    <submittedName>
        <fullName evidence="1">Os12g0586500 protein</fullName>
    </submittedName>
</protein>
<dbReference type="AlphaFoldDB" id="Q0IM88"/>
<dbReference type="EMBL" id="AP008218">
    <property type="protein sequence ID" value="BAF30177.1"/>
    <property type="molecule type" value="Genomic_DNA"/>
</dbReference>
<evidence type="ECO:0000313" key="1">
    <source>
        <dbReference type="EMBL" id="BAF30177.1"/>
    </source>
</evidence>
<dbReference type="Proteomes" id="UP000000763">
    <property type="component" value="Chromosome 12"/>
</dbReference>
<reference evidence="1 2" key="1">
    <citation type="journal article" date="2005" name="Nature">
        <title>The map-based sequence of the rice genome.</title>
        <authorList>
            <consortium name="International rice genome sequencing project (IRGSP)"/>
            <person name="Matsumoto T."/>
            <person name="Wu J."/>
            <person name="Kanamori H."/>
            <person name="Katayose Y."/>
            <person name="Fujisawa M."/>
            <person name="Namiki N."/>
            <person name="Mizuno H."/>
            <person name="Yamamoto K."/>
            <person name="Antonio B.A."/>
            <person name="Baba T."/>
            <person name="Sakata K."/>
            <person name="Nagamura Y."/>
            <person name="Aoki H."/>
            <person name="Arikawa K."/>
            <person name="Arita K."/>
            <person name="Bito T."/>
            <person name="Chiden Y."/>
            <person name="Fujitsuka N."/>
            <person name="Fukunaka R."/>
            <person name="Hamada M."/>
            <person name="Harada C."/>
            <person name="Hayashi A."/>
            <person name="Hijishita S."/>
            <person name="Honda M."/>
            <person name="Hosokawa S."/>
            <person name="Ichikawa Y."/>
            <person name="Idonuma A."/>
            <person name="Iijima M."/>
            <person name="Ikeda M."/>
            <person name="Ikeno M."/>
            <person name="Ito K."/>
            <person name="Ito S."/>
            <person name="Ito T."/>
            <person name="Ito Y."/>
            <person name="Ito Y."/>
            <person name="Iwabuchi A."/>
            <person name="Kamiya K."/>
            <person name="Karasawa W."/>
            <person name="Kurita K."/>
            <person name="Katagiri S."/>
            <person name="Kikuta A."/>
            <person name="Kobayashi H."/>
            <person name="Kobayashi N."/>
            <person name="Machita K."/>
            <person name="Maehara T."/>
            <person name="Masukawa M."/>
            <person name="Mizubayashi T."/>
            <person name="Mukai Y."/>
            <person name="Nagasaki H."/>
            <person name="Nagata Y."/>
            <person name="Naito S."/>
            <person name="Nakashima M."/>
            <person name="Nakama Y."/>
            <person name="Nakamichi Y."/>
            <person name="Nakamura M."/>
            <person name="Meguro A."/>
            <person name="Negishi M."/>
            <person name="Ohta I."/>
            <person name="Ohta T."/>
            <person name="Okamoto M."/>
            <person name="Ono N."/>
            <person name="Saji S."/>
            <person name="Sakaguchi M."/>
            <person name="Sakai K."/>
            <person name="Shibata M."/>
            <person name="Shimokawa T."/>
            <person name="Song J."/>
            <person name="Takazaki Y."/>
            <person name="Terasawa K."/>
            <person name="Tsugane M."/>
            <person name="Tsuji K."/>
            <person name="Ueda S."/>
            <person name="Waki K."/>
            <person name="Yamagata H."/>
            <person name="Yamamoto M."/>
            <person name="Yamamoto S."/>
            <person name="Yamane H."/>
            <person name="Yoshiki S."/>
            <person name="Yoshihara R."/>
            <person name="Yukawa K."/>
            <person name="Zhong H."/>
            <person name="Yano M."/>
            <person name="Yuan Q."/>
            <person name="Ouyang S."/>
            <person name="Liu J."/>
            <person name="Jones K.M."/>
            <person name="Gansberger K."/>
            <person name="Moffat K."/>
            <person name="Hill J."/>
            <person name="Bera J."/>
            <person name="Fadrosh D."/>
            <person name="Jin S."/>
            <person name="Johri S."/>
            <person name="Kim M."/>
            <person name="Overton L."/>
            <person name="Reardon M."/>
            <person name="Tsitrin T."/>
            <person name="Vuong H."/>
            <person name="Weaver B."/>
            <person name="Ciecko A."/>
            <person name="Tallon L."/>
            <person name="Jackson J."/>
            <person name="Pai G."/>
            <person name="Aken S.V."/>
            <person name="Utterback T."/>
            <person name="Reidmuller S."/>
            <person name="Feldblyum T."/>
            <person name="Hsiao J."/>
            <person name="Zismann V."/>
            <person name="Iobst S."/>
            <person name="de Vazeille A.R."/>
            <person name="Buell C.R."/>
            <person name="Ying K."/>
            <person name="Li Y."/>
            <person name="Lu T."/>
            <person name="Huang Y."/>
            <person name="Zhao Q."/>
            <person name="Feng Q."/>
            <person name="Zhang L."/>
            <person name="Zhu J."/>
            <person name="Weng Q."/>
            <person name="Mu J."/>
            <person name="Lu Y."/>
            <person name="Fan D."/>
            <person name="Liu Y."/>
            <person name="Guan J."/>
            <person name="Zhang Y."/>
            <person name="Yu S."/>
            <person name="Liu X."/>
            <person name="Zhang Y."/>
            <person name="Hong G."/>
            <person name="Han B."/>
            <person name="Choisne N."/>
            <person name="Demange N."/>
            <person name="Orjeda G."/>
            <person name="Samain S."/>
            <person name="Cattolico L."/>
            <person name="Pelletier E."/>
            <person name="Couloux A."/>
            <person name="Segurens B."/>
            <person name="Wincker P."/>
            <person name="D'Hont A."/>
            <person name="Scarpelli C."/>
            <person name="Weissenbach J."/>
            <person name="Salanoubat M."/>
            <person name="Quetier F."/>
            <person name="Yu Y."/>
            <person name="Kim H.R."/>
            <person name="Rambo T."/>
            <person name="Currie J."/>
            <person name="Collura K."/>
            <person name="Luo M."/>
            <person name="Yang T."/>
            <person name="Ammiraju J.S.S."/>
            <person name="Engler F."/>
            <person name="Soderlund C."/>
            <person name="Wing R.A."/>
            <person name="Palmer L.E."/>
            <person name="de la Bastide M."/>
            <person name="Spiegel L."/>
            <person name="Nascimento L."/>
            <person name="Zutavern T."/>
            <person name="O'Shaughnessy A."/>
            <person name="Dike S."/>
            <person name="Dedhia N."/>
            <person name="Preston R."/>
            <person name="Balija V."/>
            <person name="McCombie W.R."/>
            <person name="Chow T."/>
            <person name="Chen H."/>
            <person name="Chung M."/>
            <person name="Chen C."/>
            <person name="Shaw J."/>
            <person name="Wu H."/>
            <person name="Hsiao K."/>
            <person name="Chao Y."/>
            <person name="Chu M."/>
            <person name="Cheng C."/>
            <person name="Hour A."/>
            <person name="Lee P."/>
            <person name="Lin S."/>
            <person name="Lin Y."/>
            <person name="Liou J."/>
            <person name="Liu S."/>
            <person name="Hsing Y."/>
            <person name="Raghuvanshi S."/>
            <person name="Mohanty A."/>
            <person name="Bharti A.K."/>
            <person name="Gaur A."/>
            <person name="Gupta V."/>
            <person name="Kumar D."/>
            <person name="Ravi V."/>
            <person name="Vij S."/>
            <person name="Kapur A."/>
            <person name="Khurana P."/>
            <person name="Khurana P."/>
            <person name="Khurana J.P."/>
            <person name="Tyagi A.K."/>
            <person name="Gaikwad K."/>
            <person name="Singh A."/>
            <person name="Dalal V."/>
            <person name="Srivastava S."/>
            <person name="Dixit A."/>
            <person name="Pal A.K."/>
            <person name="Ghazi I.A."/>
            <person name="Yadav M."/>
            <person name="Pandit A."/>
            <person name="Bhargava A."/>
            <person name="Sureshbabu K."/>
            <person name="Batra K."/>
            <person name="Sharma T.R."/>
            <person name="Mohapatra T."/>
            <person name="Singh N.K."/>
            <person name="Messing J."/>
            <person name="Nelson A.B."/>
            <person name="Fuks G."/>
            <person name="Kavchok S."/>
            <person name="Keizer G."/>
            <person name="Linton E."/>
            <person name="Llaca V."/>
            <person name="Song R."/>
            <person name="Tanyolac B."/>
            <person name="Young S."/>
            <person name="Ho-Il K."/>
            <person name="Hahn J.H."/>
            <person name="Sangsakoo G."/>
            <person name="Vanavichit A."/>
            <person name="de Mattos Luiz.A.T."/>
            <person name="Zimmer P.D."/>
            <person name="Malone G."/>
            <person name="Dellagostin O."/>
            <person name="de Oliveira A.C."/>
            <person name="Bevan M."/>
            <person name="Bancroft I."/>
            <person name="Minx P."/>
            <person name="Cordum H."/>
            <person name="Wilson R."/>
            <person name="Cheng Z."/>
            <person name="Jin W."/>
            <person name="Jiang J."/>
            <person name="Leong S.A."/>
            <person name="Iwama H."/>
            <person name="Gojobori T."/>
            <person name="Itoh T."/>
            <person name="Niimura Y."/>
            <person name="Fujii Y."/>
            <person name="Habara T."/>
            <person name="Sakai H."/>
            <person name="Sato Y."/>
            <person name="Wilson G."/>
            <person name="Kumar K."/>
            <person name="McCouch S."/>
            <person name="Juretic N."/>
            <person name="Hoen D."/>
            <person name="Wright S."/>
            <person name="Bruskiewich R."/>
            <person name="Bureau T."/>
            <person name="Miyao A."/>
            <person name="Hirochika H."/>
            <person name="Nishikawa T."/>
            <person name="Kadowaki K."/>
            <person name="Sugiura M."/>
            <person name="Burr B."/>
            <person name="Sasaki T."/>
        </authorList>
    </citation>
    <scope>NUCLEOTIDE SEQUENCE [LARGE SCALE GENOMIC DNA]</scope>
    <source>
        <strain evidence="2">cv. Nipponbare</strain>
    </source>
</reference>
<sequence>MAWASPRLSRLAVKRKRRLGFLTTPQSLRHRRSASSDEFFAFTPPKFSSRLQHAVAGWLRLRLRLRRAPSLPAAWPLRRGDEEEEEVRWRWR</sequence>
<gene>
    <name evidence="1" type="ordered locus">Os12g0586500</name>
</gene>